<dbReference type="GO" id="GO:0016740">
    <property type="term" value="F:transferase activity"/>
    <property type="evidence" value="ECO:0007669"/>
    <property type="project" value="UniProtKB-KW"/>
</dbReference>
<dbReference type="Proteomes" id="UP001239445">
    <property type="component" value="Unassembled WGS sequence"/>
</dbReference>
<comment type="similarity">
    <text evidence="4">Belongs to the class I-like SAM-binding methyltransferase superfamily.</text>
</comment>
<dbReference type="SUPFAM" id="SSF53335">
    <property type="entry name" value="S-adenosyl-L-methionine-dependent methyltransferases"/>
    <property type="match status" value="1"/>
</dbReference>
<dbReference type="InterPro" id="IPR029063">
    <property type="entry name" value="SAM-dependent_MTases_sf"/>
</dbReference>
<evidence type="ECO:0000256" key="1">
    <source>
        <dbReference type="ARBA" id="ARBA00005179"/>
    </source>
</evidence>
<dbReference type="AlphaFoldDB" id="A0AAJ0B5X9"/>
<evidence type="ECO:0000256" key="2">
    <source>
        <dbReference type="ARBA" id="ARBA00022679"/>
    </source>
</evidence>
<keyword evidence="2" id="KW-0808">Transferase</keyword>
<dbReference type="EMBL" id="MU839843">
    <property type="protein sequence ID" value="KAK1751008.1"/>
    <property type="molecule type" value="Genomic_DNA"/>
</dbReference>
<organism evidence="5 6">
    <name type="scientific">Echria macrotheca</name>
    <dbReference type="NCBI Taxonomy" id="438768"/>
    <lineage>
        <taxon>Eukaryota</taxon>
        <taxon>Fungi</taxon>
        <taxon>Dikarya</taxon>
        <taxon>Ascomycota</taxon>
        <taxon>Pezizomycotina</taxon>
        <taxon>Sordariomycetes</taxon>
        <taxon>Sordariomycetidae</taxon>
        <taxon>Sordariales</taxon>
        <taxon>Schizotheciaceae</taxon>
        <taxon>Echria</taxon>
    </lineage>
</organism>
<evidence type="ECO:0000256" key="3">
    <source>
        <dbReference type="ARBA" id="ARBA00022691"/>
    </source>
</evidence>
<evidence type="ECO:0000313" key="5">
    <source>
        <dbReference type="EMBL" id="KAK1751008.1"/>
    </source>
</evidence>
<accession>A0AAJ0B5X9</accession>
<keyword evidence="6" id="KW-1185">Reference proteome</keyword>
<evidence type="ECO:0000256" key="4">
    <source>
        <dbReference type="ARBA" id="ARBA00038314"/>
    </source>
</evidence>
<comment type="pathway">
    <text evidence="1">Secondary metabolite biosynthesis.</text>
</comment>
<dbReference type="PANTHER" id="PTHR35897:SF1">
    <property type="entry name" value="METHYLTRANSFERASE AUSD"/>
    <property type="match status" value="1"/>
</dbReference>
<keyword evidence="3" id="KW-0949">S-adenosyl-L-methionine</keyword>
<dbReference type="InterPro" id="IPR051654">
    <property type="entry name" value="Meroterpenoid_MTases"/>
</dbReference>
<dbReference type="Gene3D" id="3.40.50.150">
    <property type="entry name" value="Vaccinia Virus protein VP39"/>
    <property type="match status" value="1"/>
</dbReference>
<sequence length="283" mass="32227">MPEQQETSPAGLRIGSKDRSVGWYDPPLTSVEEPVQDLLQSYSGIPPNEVLPRVIETRDKIWEIFPWPCVGQFRFLDLSLIRKLIYPEILARLQSGDRILDVGCCFAQDLRKLAHDGAPRSSLYGLEKQSEFIDLAYDFFGDKETFGGKFIRADLLDRDNQEIKALEGTFGIVQLGMVLHIWDIEGQIQACERVVELLRDEKGVLVVGQSVGSVKGKEMPARGRMIYKHDPETFANMWEEVGRRTGTQWVVRASLDSGLGIEQEKRAWDEPSTRRLSFEVERI</sequence>
<protein>
    <recommendedName>
        <fullName evidence="7">Methyltransferase domain-containing protein</fullName>
    </recommendedName>
</protein>
<reference evidence="5" key="1">
    <citation type="submission" date="2023-06" db="EMBL/GenBank/DDBJ databases">
        <title>Genome-scale phylogeny and comparative genomics of the fungal order Sordariales.</title>
        <authorList>
            <consortium name="Lawrence Berkeley National Laboratory"/>
            <person name="Hensen N."/>
            <person name="Bonometti L."/>
            <person name="Westerberg I."/>
            <person name="Brannstrom I.O."/>
            <person name="Guillou S."/>
            <person name="Cros-Aarteil S."/>
            <person name="Calhoun S."/>
            <person name="Haridas S."/>
            <person name="Kuo A."/>
            <person name="Mondo S."/>
            <person name="Pangilinan J."/>
            <person name="Riley R."/>
            <person name="Labutti K."/>
            <person name="Andreopoulos B."/>
            <person name="Lipzen A."/>
            <person name="Chen C."/>
            <person name="Yanf M."/>
            <person name="Daum C."/>
            <person name="Ng V."/>
            <person name="Clum A."/>
            <person name="Steindorff A."/>
            <person name="Ohm R."/>
            <person name="Martin F."/>
            <person name="Silar P."/>
            <person name="Natvig D."/>
            <person name="Lalanne C."/>
            <person name="Gautier V."/>
            <person name="Ament-Velasquez S.L."/>
            <person name="Kruys A."/>
            <person name="Hutchinson M.I."/>
            <person name="Powell A.J."/>
            <person name="Barry K."/>
            <person name="Miller A.N."/>
            <person name="Grigoriev I.V."/>
            <person name="Debuchy R."/>
            <person name="Gladieux P."/>
            <person name="Thoren M.H."/>
            <person name="Johannesson H."/>
        </authorList>
    </citation>
    <scope>NUCLEOTIDE SEQUENCE</scope>
    <source>
        <strain evidence="5">PSN4</strain>
    </source>
</reference>
<name>A0AAJ0B5X9_9PEZI</name>
<evidence type="ECO:0008006" key="7">
    <source>
        <dbReference type="Google" id="ProtNLM"/>
    </source>
</evidence>
<comment type="caution">
    <text evidence="5">The sequence shown here is derived from an EMBL/GenBank/DDBJ whole genome shotgun (WGS) entry which is preliminary data.</text>
</comment>
<evidence type="ECO:0000313" key="6">
    <source>
        <dbReference type="Proteomes" id="UP001239445"/>
    </source>
</evidence>
<dbReference type="PANTHER" id="PTHR35897">
    <property type="entry name" value="METHYLTRANSFERASE AUSD"/>
    <property type="match status" value="1"/>
</dbReference>
<proteinExistence type="inferred from homology"/>
<gene>
    <name evidence="5" type="ORF">QBC47DRAFT_392072</name>
</gene>